<organism evidence="1 2">
    <name type="scientific">Burkholderia ubonensis</name>
    <dbReference type="NCBI Taxonomy" id="101571"/>
    <lineage>
        <taxon>Bacteria</taxon>
        <taxon>Pseudomonadati</taxon>
        <taxon>Pseudomonadota</taxon>
        <taxon>Betaproteobacteria</taxon>
        <taxon>Burkholderiales</taxon>
        <taxon>Burkholderiaceae</taxon>
        <taxon>Burkholderia</taxon>
        <taxon>Burkholderia cepacia complex</taxon>
    </lineage>
</organism>
<reference evidence="1 2" key="1">
    <citation type="submission" date="2015-11" db="EMBL/GenBank/DDBJ databases">
        <title>Expanding the genomic diversity of Burkholderia species for the development of highly accurate diagnostics.</title>
        <authorList>
            <person name="Sahl J."/>
            <person name="Keim P."/>
            <person name="Wagner D."/>
        </authorList>
    </citation>
    <scope>NUCLEOTIDE SEQUENCE [LARGE SCALE GENOMIC DNA]</scope>
    <source>
        <strain evidence="1 2">MSMB2036</strain>
    </source>
</reference>
<protein>
    <submittedName>
        <fullName evidence="1">Conjugal transfer protein TraN</fullName>
    </submittedName>
</protein>
<proteinExistence type="predicted"/>
<dbReference type="Proteomes" id="UP000064029">
    <property type="component" value="Unassembled WGS sequence"/>
</dbReference>
<evidence type="ECO:0000313" key="1">
    <source>
        <dbReference type="EMBL" id="KVG61721.1"/>
    </source>
</evidence>
<dbReference type="Pfam" id="PF06986">
    <property type="entry name" value="F_T4SS_TraN"/>
    <property type="match status" value="2"/>
</dbReference>
<evidence type="ECO:0000313" key="2">
    <source>
        <dbReference type="Proteomes" id="UP000064029"/>
    </source>
</evidence>
<gene>
    <name evidence="1" type="ORF">WJ33_31295</name>
</gene>
<comment type="caution">
    <text evidence="1">The sequence shown here is derived from an EMBL/GenBank/DDBJ whole genome shotgun (WGS) entry which is preliminary data.</text>
</comment>
<sequence>MLALLLHTPPAAADPSCQKLSEVCVDGPSTKNVSGVDVTRACWRYTATYQCRSVGAASDCQPLRDRGCGQIGTQCIARADDGTCLTQENTFLCKTSPDQVVNQTVCDKGTFCQNGVGCFDTSSPQDKDFGKSVAYLEAAREAGVYGVNPNSVEIFKGYKESCSLKGVGGATLSNCCQSNDGGQTFINYAMLAVGAGKALATGSKYLYDGLYQTVDSTLMSKGVGAANSVTSIFTGSGFTPTFGAYGFTFSFSFSSGFTFVGFDPSSFALSIAIQLVQMWLRCDTAEQTLSLKRGQNLCVHVATYCSKKVLGVCLERKQDHCCFNSILAKLINRQGRAQLGMPMDQCGGFNQNQISQLDFSTIDFSEFIASIAPKNPDQGAITGNVQKTVNDKVSGYYGNGD</sequence>
<dbReference type="NCBIfam" id="NF009015">
    <property type="entry name" value="PRK12355.3-1"/>
    <property type="match status" value="1"/>
</dbReference>
<dbReference type="InterPro" id="IPR014121">
    <property type="entry name" value="TraN_Ftype"/>
</dbReference>
<dbReference type="EMBL" id="LOXM01000185">
    <property type="protein sequence ID" value="KVG61721.1"/>
    <property type="molecule type" value="Genomic_DNA"/>
</dbReference>
<accession>A0A103R5R6</accession>
<name>A0A103R5R6_9BURK</name>
<dbReference type="AlphaFoldDB" id="A0A103R5R6"/>
<dbReference type="OrthoDB" id="5297981at2"/>